<name>X1CBN9_9ZZZZ</name>
<sequence>LQYEGTADLDTASNPVDEVFAAVTRFRSSRDFMALMRYIARFPNYSAFNGLLLYLQNPSATYVATARTWAQKFRRKPRRDAKPLVILAPMAPILFLFDMQDTEGAPVPTNLLRPREVDGQLLGKIYTNTVHNAALHGIAVYETTLANGETDTASRITPALRKKFEDLNLKKDTSYLILTDKTQNLEDRYASLSYELGHIFCSHLGIDRHAWWPERRDLDISGEEIEADAVAYLVCSRSGFRAGSGNYLINYSEAHPEIPLISINAVIQAMGYIEDMGKHRWKSPKKHR</sequence>
<evidence type="ECO:0008006" key="2">
    <source>
        <dbReference type="Google" id="ProtNLM"/>
    </source>
</evidence>
<dbReference type="EMBL" id="BART01009844">
    <property type="protein sequence ID" value="GAG81711.1"/>
    <property type="molecule type" value="Genomic_DNA"/>
</dbReference>
<dbReference type="AlphaFoldDB" id="X1CBN9"/>
<gene>
    <name evidence="1" type="ORF">S01H4_21676</name>
</gene>
<reference evidence="1" key="1">
    <citation type="journal article" date="2014" name="Front. Microbiol.">
        <title>High frequency of phylogenetically diverse reductive dehalogenase-homologous genes in deep subseafloor sedimentary metagenomes.</title>
        <authorList>
            <person name="Kawai M."/>
            <person name="Futagami T."/>
            <person name="Toyoda A."/>
            <person name="Takaki Y."/>
            <person name="Nishi S."/>
            <person name="Hori S."/>
            <person name="Arai W."/>
            <person name="Tsubouchi T."/>
            <person name="Morono Y."/>
            <person name="Uchiyama I."/>
            <person name="Ito T."/>
            <person name="Fujiyama A."/>
            <person name="Inagaki F."/>
            <person name="Takami H."/>
        </authorList>
    </citation>
    <scope>NUCLEOTIDE SEQUENCE</scope>
    <source>
        <strain evidence="1">Expedition CK06-06</strain>
    </source>
</reference>
<proteinExistence type="predicted"/>
<feature type="non-terminal residue" evidence="1">
    <location>
        <position position="1"/>
    </location>
</feature>
<evidence type="ECO:0000313" key="1">
    <source>
        <dbReference type="EMBL" id="GAG81711.1"/>
    </source>
</evidence>
<organism evidence="1">
    <name type="scientific">marine sediment metagenome</name>
    <dbReference type="NCBI Taxonomy" id="412755"/>
    <lineage>
        <taxon>unclassified sequences</taxon>
        <taxon>metagenomes</taxon>
        <taxon>ecological metagenomes</taxon>
    </lineage>
</organism>
<accession>X1CBN9</accession>
<protein>
    <recommendedName>
        <fullName evidence="2">IrrE N-terminal-like domain-containing protein</fullName>
    </recommendedName>
</protein>
<comment type="caution">
    <text evidence="1">The sequence shown here is derived from an EMBL/GenBank/DDBJ whole genome shotgun (WGS) entry which is preliminary data.</text>
</comment>